<dbReference type="RefSeq" id="WP_050355941.1">
    <property type="nucleotide sequence ID" value="NZ_LGSS01000012.1"/>
</dbReference>
<feature type="domain" description="VWFA" evidence="1">
    <location>
        <begin position="132"/>
        <end position="245"/>
    </location>
</feature>
<dbReference type="CDD" id="cd00198">
    <property type="entry name" value="vWFA"/>
    <property type="match status" value="1"/>
</dbReference>
<dbReference type="AlphaFoldDB" id="A0A0L0W8B8"/>
<evidence type="ECO:0000313" key="2">
    <source>
        <dbReference type="EMBL" id="KNF07818.1"/>
    </source>
</evidence>
<evidence type="ECO:0000259" key="1">
    <source>
        <dbReference type="PROSITE" id="PS50234"/>
    </source>
</evidence>
<dbReference type="InterPro" id="IPR036465">
    <property type="entry name" value="vWFA_dom_sf"/>
</dbReference>
<evidence type="ECO:0000313" key="3">
    <source>
        <dbReference type="Proteomes" id="UP000037267"/>
    </source>
</evidence>
<dbReference type="SUPFAM" id="SSF53300">
    <property type="entry name" value="vWA-like"/>
    <property type="match status" value="2"/>
</dbReference>
<dbReference type="Pfam" id="PF13519">
    <property type="entry name" value="VWA_2"/>
    <property type="match status" value="1"/>
</dbReference>
<dbReference type="Gene3D" id="3.40.50.410">
    <property type="entry name" value="von Willebrand factor, type A domain"/>
    <property type="match status" value="1"/>
</dbReference>
<accession>A0A0L0W8B8</accession>
<dbReference type="PROSITE" id="PS50234">
    <property type="entry name" value="VWFA"/>
    <property type="match status" value="2"/>
</dbReference>
<name>A0A0L0W8B8_GOTPU</name>
<keyword evidence="3" id="KW-1185">Reference proteome</keyword>
<gene>
    <name evidence="2" type="ORF">CLPU_12c00910</name>
</gene>
<dbReference type="OrthoDB" id="9806395at2"/>
<feature type="domain" description="VWFA" evidence="1">
    <location>
        <begin position="1"/>
        <end position="91"/>
    </location>
</feature>
<protein>
    <recommendedName>
        <fullName evidence="1">VWFA domain-containing protein</fullName>
    </recommendedName>
</protein>
<dbReference type="Proteomes" id="UP000037267">
    <property type="component" value="Unassembled WGS sequence"/>
</dbReference>
<sequence>MDKNIEFKQIILVTDGESNIGGDPTIIAKEGNERGVAISTIGIISNEEKEESLAEIQDIATLGGGVWEYTNIQELTSAMSMVTMKSVYKTIEEAVNKELKEIVGTELDEIHPSSRKKITDVIDKLGDEIDIKSCVIIDCSGSMKNKINIAKSSILNLLRVLNGRKGKTEISVIGYPGHKGQDFNILCNFTENIVELEKALQKIEIGGRTPTASALKAGIQLLVMDREDEDIEEFKEDGILSSNII</sequence>
<dbReference type="InterPro" id="IPR002035">
    <property type="entry name" value="VWF_A"/>
</dbReference>
<proteinExistence type="predicted"/>
<comment type="caution">
    <text evidence="2">The sequence shown here is derived from an EMBL/GenBank/DDBJ whole genome shotgun (WGS) entry which is preliminary data.</text>
</comment>
<dbReference type="EMBL" id="LGSS01000012">
    <property type="protein sequence ID" value="KNF07818.1"/>
    <property type="molecule type" value="Genomic_DNA"/>
</dbReference>
<dbReference type="STRING" id="1503.CLPU_12c00910"/>
<organism evidence="2 3">
    <name type="scientific">Gottschalkia purinilytica</name>
    <name type="common">Clostridium purinilyticum</name>
    <dbReference type="NCBI Taxonomy" id="1503"/>
    <lineage>
        <taxon>Bacteria</taxon>
        <taxon>Bacillati</taxon>
        <taxon>Bacillota</taxon>
        <taxon>Tissierellia</taxon>
        <taxon>Tissierellales</taxon>
        <taxon>Gottschalkiaceae</taxon>
        <taxon>Gottschalkia</taxon>
    </lineage>
</organism>
<reference evidence="3" key="1">
    <citation type="submission" date="2015-07" db="EMBL/GenBank/DDBJ databases">
        <title>Draft genome sequence of the purine-degrading Gottschalkia purinilyticum DSM 1384 (formerly Clostridium purinilyticum).</title>
        <authorList>
            <person name="Poehlein A."/>
            <person name="Schiel-Bengelsdorf B."/>
            <person name="Bengelsdorf F.R."/>
            <person name="Daniel R."/>
            <person name="Duerre P."/>
        </authorList>
    </citation>
    <scope>NUCLEOTIDE SEQUENCE [LARGE SCALE GENOMIC DNA]</scope>
    <source>
        <strain evidence="3">DSM 1384</strain>
    </source>
</reference>